<dbReference type="PANTHER" id="PTHR23511">
    <property type="entry name" value="SYNAPTIC VESICLE GLYCOPROTEIN 2"/>
    <property type="match status" value="1"/>
</dbReference>
<feature type="transmembrane region" description="Helical" evidence="7">
    <location>
        <begin position="152"/>
        <end position="175"/>
    </location>
</feature>
<name>A0A7I9WDB1_MYCAG</name>
<evidence type="ECO:0000313" key="9">
    <source>
        <dbReference type="EMBL" id="GFG55430.1"/>
    </source>
</evidence>
<evidence type="ECO:0000256" key="6">
    <source>
        <dbReference type="SAM" id="MobiDB-lite"/>
    </source>
</evidence>
<dbReference type="PROSITE" id="PS00216">
    <property type="entry name" value="SUGAR_TRANSPORT_1"/>
    <property type="match status" value="1"/>
</dbReference>
<evidence type="ECO:0000256" key="4">
    <source>
        <dbReference type="ARBA" id="ARBA00022989"/>
    </source>
</evidence>
<gene>
    <name evidence="9" type="ORF">MAGR_68710</name>
</gene>
<feature type="transmembrane region" description="Helical" evidence="7">
    <location>
        <begin position="258"/>
        <end position="279"/>
    </location>
</feature>
<dbReference type="PROSITE" id="PS50850">
    <property type="entry name" value="MFS"/>
    <property type="match status" value="1"/>
</dbReference>
<accession>A0A7I9WDB1</accession>
<comment type="subcellular location">
    <subcellularLocation>
        <location evidence="1">Cell membrane</location>
        <topology evidence="1">Multi-pass membrane protein</topology>
    </subcellularLocation>
</comment>
<feature type="transmembrane region" description="Helical" evidence="7">
    <location>
        <begin position="64"/>
        <end position="86"/>
    </location>
</feature>
<keyword evidence="4 7" id="KW-1133">Transmembrane helix</keyword>
<evidence type="ECO:0000256" key="3">
    <source>
        <dbReference type="ARBA" id="ARBA00022692"/>
    </source>
</evidence>
<dbReference type="CDD" id="cd17316">
    <property type="entry name" value="MFS_SV2_like"/>
    <property type="match status" value="1"/>
</dbReference>
<feature type="transmembrane region" description="Helical" evidence="7">
    <location>
        <begin position="323"/>
        <end position="342"/>
    </location>
</feature>
<reference evidence="9 10" key="1">
    <citation type="journal article" date="2019" name="Emerg. Microbes Infect.">
        <title>Comprehensive subspecies identification of 175 nontuberculous mycobacteria species based on 7547 genomic profiles.</title>
        <authorList>
            <person name="Matsumoto Y."/>
            <person name="Kinjo T."/>
            <person name="Motooka D."/>
            <person name="Nabeya D."/>
            <person name="Jung N."/>
            <person name="Uechi K."/>
            <person name="Horii T."/>
            <person name="Iida T."/>
            <person name="Fujita J."/>
            <person name="Nakamura S."/>
        </authorList>
    </citation>
    <scope>NUCLEOTIDE SEQUENCE [LARGE SCALE GENOMIC DNA]</scope>
    <source>
        <strain evidence="9 10">JCM 6377</strain>
    </source>
</reference>
<dbReference type="SUPFAM" id="SSF103473">
    <property type="entry name" value="MFS general substrate transporter"/>
    <property type="match status" value="1"/>
</dbReference>
<comment type="caution">
    <text evidence="9">The sequence shown here is derived from an EMBL/GenBank/DDBJ whole genome shotgun (WGS) entry which is preliminary data.</text>
</comment>
<evidence type="ECO:0000256" key="5">
    <source>
        <dbReference type="ARBA" id="ARBA00023136"/>
    </source>
</evidence>
<sequence>MVHIARLESHMSGHLIDDAPLTSFHKKLALYSSGGPFIDGYALTIIGVALITMEPALDLSSTEIGLIGAASLVGVFVGGMFFGYLTDRIGRQFMYIADLLALALFSVLSAFAGEAWQLIILRFLLGVAIGADYPIATSLLAEYSPKKYRGTLLGAMFVVWAIGAAAAFVVAYLLRGVGPDAWRYLLASPAIFAVATLLARLGTPESARWLLSKGRVAQAEAAVKKVFGPQYGVKDLPAEPEVKTSFVKVFQRPYLRRTIFVAVFWTAQVIPLFAVYTFAPDLMTSFGLEGDANLYGGSLIIALLFVVGGFPGLYLVERIGRRKLLLGSFAIIVVALAIPIVVPDVPAWLFFTALAVFAVTSGASSFLEVVYPNEIFPTEVRATGVGVGTAASRVGSAASTYLMPIALASIGASGVMAIGAAITLGALIISYFLAPETRGIALHATSAGDADATSGSPVASSEVTLSRTESHD</sequence>
<feature type="transmembrane region" description="Helical" evidence="7">
    <location>
        <begin position="119"/>
        <end position="140"/>
    </location>
</feature>
<dbReference type="PANTHER" id="PTHR23511:SF34">
    <property type="entry name" value="SYNAPTIC VESICLE GLYCOPROTEIN 2"/>
    <property type="match status" value="1"/>
</dbReference>
<dbReference type="InterPro" id="IPR036259">
    <property type="entry name" value="MFS_trans_sf"/>
</dbReference>
<feature type="transmembrane region" description="Helical" evidence="7">
    <location>
        <begin position="401"/>
        <end position="434"/>
    </location>
</feature>
<keyword evidence="2" id="KW-0813">Transport</keyword>
<evidence type="ECO:0000256" key="7">
    <source>
        <dbReference type="SAM" id="Phobius"/>
    </source>
</evidence>
<feature type="domain" description="Major facilitator superfamily (MFS) profile" evidence="8">
    <location>
        <begin position="28"/>
        <end position="438"/>
    </location>
</feature>
<dbReference type="PROSITE" id="PS00217">
    <property type="entry name" value="SUGAR_TRANSPORT_2"/>
    <property type="match status" value="1"/>
</dbReference>
<feature type="compositionally biased region" description="Polar residues" evidence="6">
    <location>
        <begin position="453"/>
        <end position="472"/>
    </location>
</feature>
<organism evidence="9 10">
    <name type="scientific">Mycolicibacterium agri</name>
    <name type="common">Mycobacterium agri</name>
    <dbReference type="NCBI Taxonomy" id="36811"/>
    <lineage>
        <taxon>Bacteria</taxon>
        <taxon>Bacillati</taxon>
        <taxon>Actinomycetota</taxon>
        <taxon>Actinomycetes</taxon>
        <taxon>Mycobacteriales</taxon>
        <taxon>Mycobacteriaceae</taxon>
        <taxon>Mycolicibacterium</taxon>
    </lineage>
</organism>
<feature type="transmembrane region" description="Helical" evidence="7">
    <location>
        <begin position="28"/>
        <end position="52"/>
    </location>
</feature>
<feature type="region of interest" description="Disordered" evidence="6">
    <location>
        <begin position="447"/>
        <end position="472"/>
    </location>
</feature>
<dbReference type="GO" id="GO:0022857">
    <property type="term" value="F:transmembrane transporter activity"/>
    <property type="evidence" value="ECO:0007669"/>
    <property type="project" value="InterPro"/>
</dbReference>
<keyword evidence="5 7" id="KW-0472">Membrane</keyword>
<dbReference type="GO" id="GO:0005886">
    <property type="term" value="C:plasma membrane"/>
    <property type="evidence" value="ECO:0007669"/>
    <property type="project" value="UniProtKB-SubCell"/>
</dbReference>
<keyword evidence="3 7" id="KW-0812">Transmembrane</keyword>
<proteinExistence type="predicted"/>
<evidence type="ECO:0000259" key="8">
    <source>
        <dbReference type="PROSITE" id="PS50850"/>
    </source>
</evidence>
<dbReference type="InterPro" id="IPR005829">
    <property type="entry name" value="Sugar_transporter_CS"/>
</dbReference>
<dbReference type="AlphaFoldDB" id="A0A7I9WDB1"/>
<evidence type="ECO:0000256" key="2">
    <source>
        <dbReference type="ARBA" id="ARBA00022448"/>
    </source>
</evidence>
<dbReference type="Gene3D" id="1.20.1250.20">
    <property type="entry name" value="MFS general substrate transporter like domains"/>
    <property type="match status" value="1"/>
</dbReference>
<protein>
    <submittedName>
        <fullName evidence="9">MFS transporter</fullName>
    </submittedName>
</protein>
<feature type="transmembrane region" description="Helical" evidence="7">
    <location>
        <begin position="93"/>
        <end position="113"/>
    </location>
</feature>
<dbReference type="Proteomes" id="UP000465302">
    <property type="component" value="Unassembled WGS sequence"/>
</dbReference>
<feature type="transmembrane region" description="Helical" evidence="7">
    <location>
        <begin position="181"/>
        <end position="203"/>
    </location>
</feature>
<evidence type="ECO:0000313" key="10">
    <source>
        <dbReference type="Proteomes" id="UP000465302"/>
    </source>
</evidence>
<feature type="transmembrane region" description="Helical" evidence="7">
    <location>
        <begin position="348"/>
        <end position="371"/>
    </location>
</feature>
<evidence type="ECO:0000256" key="1">
    <source>
        <dbReference type="ARBA" id="ARBA00004651"/>
    </source>
</evidence>
<dbReference type="Pfam" id="PF00083">
    <property type="entry name" value="Sugar_tr"/>
    <property type="match status" value="1"/>
</dbReference>
<feature type="transmembrane region" description="Helical" evidence="7">
    <location>
        <begin position="294"/>
        <end position="316"/>
    </location>
</feature>
<dbReference type="EMBL" id="BLKS01000004">
    <property type="protein sequence ID" value="GFG55430.1"/>
    <property type="molecule type" value="Genomic_DNA"/>
</dbReference>
<dbReference type="InterPro" id="IPR020846">
    <property type="entry name" value="MFS_dom"/>
</dbReference>
<dbReference type="InterPro" id="IPR005828">
    <property type="entry name" value="MFS_sugar_transport-like"/>
</dbReference>